<dbReference type="Proteomes" id="UP000039021">
    <property type="component" value="Unassembled WGS sequence"/>
</dbReference>
<proteinExistence type="predicted"/>
<protein>
    <submittedName>
        <fullName evidence="2">Uncharacterized protein</fullName>
    </submittedName>
</protein>
<name>A0A916PDT3_MYCTX</name>
<reference evidence="3" key="1">
    <citation type="submission" date="2015-03" db="EMBL/GenBank/DDBJ databases">
        <authorList>
            <consortium name="Pathogen Informatics"/>
        </authorList>
    </citation>
    <scope>NUCLEOTIDE SEQUENCE [LARGE SCALE GENOMIC DNA]</scope>
    <source>
        <strain evidence="3">N09902308</strain>
    </source>
</reference>
<dbReference type="EMBL" id="CSBK01004816">
    <property type="protein sequence ID" value="CPC19234.1"/>
    <property type="molecule type" value="Genomic_DNA"/>
</dbReference>
<comment type="caution">
    <text evidence="2">The sequence shown here is derived from an EMBL/GenBank/DDBJ whole genome shotgun (WGS) entry which is preliminary data.</text>
</comment>
<feature type="region of interest" description="Disordered" evidence="1">
    <location>
        <begin position="42"/>
        <end position="65"/>
    </location>
</feature>
<feature type="compositionally biased region" description="Polar residues" evidence="1">
    <location>
        <begin position="43"/>
        <end position="65"/>
    </location>
</feature>
<organism evidence="2 3">
    <name type="scientific">Mycobacterium tuberculosis</name>
    <dbReference type="NCBI Taxonomy" id="1773"/>
    <lineage>
        <taxon>Bacteria</taxon>
        <taxon>Bacillati</taxon>
        <taxon>Actinomycetota</taxon>
        <taxon>Actinomycetes</taxon>
        <taxon>Mycobacteriales</taxon>
        <taxon>Mycobacteriaceae</taxon>
        <taxon>Mycobacterium</taxon>
        <taxon>Mycobacterium tuberculosis complex</taxon>
    </lineage>
</organism>
<gene>
    <name evidence="2" type="ORF">ERS007739_05604</name>
</gene>
<evidence type="ECO:0000256" key="1">
    <source>
        <dbReference type="SAM" id="MobiDB-lite"/>
    </source>
</evidence>
<evidence type="ECO:0000313" key="3">
    <source>
        <dbReference type="Proteomes" id="UP000039021"/>
    </source>
</evidence>
<dbReference type="AlphaFoldDB" id="A0A916PDT3"/>
<sequence length="65" mass="6451">MAAISRPTTSLWAGSGSPDIRAGCAVTALRARDASWRAAASLVPSTSATSANGTANPSCSTNATR</sequence>
<evidence type="ECO:0000313" key="2">
    <source>
        <dbReference type="EMBL" id="CPC19234.1"/>
    </source>
</evidence>
<accession>A0A916PDT3</accession>